<comment type="caution">
    <text evidence="3">The sequence shown here is derived from an EMBL/GenBank/DDBJ whole genome shotgun (WGS) entry which is preliminary data.</text>
</comment>
<proteinExistence type="inferred from homology"/>
<evidence type="ECO:0000313" key="3">
    <source>
        <dbReference type="EMBL" id="OUR84897.1"/>
    </source>
</evidence>
<sequence>MPVNKTCSGLQDESPTQNFKKFEWHITVMEKGVTEKSVTDKEHDTAISLLESYGHAQNILLSKAELKQAISKGALWLTPAKNKKQTQRLRRVKKQLLIGDELHFYFNSEVLSMPTPPAKLIEDLGDYSVWYKPYGMLSQGSKWSDHCTIARFAQQNLPNERPAFIVHRLDRAATGLILIAHSKKAARALSTMFEHHQLEKHYQIIVHGDHRKRPQPDIIDSDVDGKKARSTFTCLAYDEVTERSLIKVKIDSGRKHQIRIHAASIAMPVVGDRLHGVADANEQCNLQLCAVSLRFNCPLATEVSPESDQPFIKQQRFFELPEILKPQLLPRL</sequence>
<accession>A0A1Y5EWE4</accession>
<dbReference type="InterPro" id="IPR006145">
    <property type="entry name" value="PsdUridine_synth_RsuA/RluA"/>
</dbReference>
<dbReference type="AlphaFoldDB" id="A0A1Y5EWE4"/>
<dbReference type="GO" id="GO:0140098">
    <property type="term" value="F:catalytic activity, acting on RNA"/>
    <property type="evidence" value="ECO:0007669"/>
    <property type="project" value="UniProtKB-ARBA"/>
</dbReference>
<dbReference type="EMBL" id="MAAF01000007">
    <property type="protein sequence ID" value="OUR84897.1"/>
    <property type="molecule type" value="Genomic_DNA"/>
</dbReference>
<dbReference type="Gene3D" id="3.30.2350.10">
    <property type="entry name" value="Pseudouridine synthase"/>
    <property type="match status" value="1"/>
</dbReference>
<dbReference type="Pfam" id="PF00849">
    <property type="entry name" value="PseudoU_synth_2"/>
    <property type="match status" value="1"/>
</dbReference>
<dbReference type="SUPFAM" id="SSF55120">
    <property type="entry name" value="Pseudouridine synthase"/>
    <property type="match status" value="1"/>
</dbReference>
<dbReference type="PANTHER" id="PTHR21600">
    <property type="entry name" value="MITOCHONDRIAL RNA PSEUDOURIDINE SYNTHASE"/>
    <property type="match status" value="1"/>
</dbReference>
<reference evidence="4" key="1">
    <citation type="journal article" date="2017" name="Proc. Natl. Acad. Sci. U.S.A.">
        <title>Simulation of Deepwater Horizon oil plume reveals substrate specialization within a complex community of hydrocarbon degraders.</title>
        <authorList>
            <person name="Hu P."/>
            <person name="Dubinsky E.A."/>
            <person name="Probst A.J."/>
            <person name="Wang J."/>
            <person name="Sieber C.M.K."/>
            <person name="Tom L.M."/>
            <person name="Gardinali P."/>
            <person name="Banfield J.F."/>
            <person name="Atlas R.M."/>
            <person name="Andersen G.L."/>
        </authorList>
    </citation>
    <scope>NUCLEOTIDE SEQUENCE [LARGE SCALE GENOMIC DNA]</scope>
</reference>
<evidence type="ECO:0000259" key="2">
    <source>
        <dbReference type="Pfam" id="PF00849"/>
    </source>
</evidence>
<organism evidence="3 4">
    <name type="scientific">Colwellia psychrerythraea</name>
    <name type="common">Vibrio psychroerythus</name>
    <dbReference type="NCBI Taxonomy" id="28229"/>
    <lineage>
        <taxon>Bacteria</taxon>
        <taxon>Pseudomonadati</taxon>
        <taxon>Pseudomonadota</taxon>
        <taxon>Gammaproteobacteria</taxon>
        <taxon>Alteromonadales</taxon>
        <taxon>Colwelliaceae</taxon>
        <taxon>Colwellia</taxon>
    </lineage>
</organism>
<feature type="domain" description="Pseudouridine synthase RsuA/RluA-like" evidence="2">
    <location>
        <begin position="126"/>
        <end position="264"/>
    </location>
</feature>
<dbReference type="InterPro" id="IPR050188">
    <property type="entry name" value="RluA_PseudoU_synthase"/>
</dbReference>
<dbReference type="Proteomes" id="UP000243053">
    <property type="component" value="Unassembled WGS sequence"/>
</dbReference>
<comment type="similarity">
    <text evidence="1">Belongs to the pseudouridine synthase RluA family.</text>
</comment>
<dbReference type="GO" id="GO:0003723">
    <property type="term" value="F:RNA binding"/>
    <property type="evidence" value="ECO:0007669"/>
    <property type="project" value="InterPro"/>
</dbReference>
<dbReference type="InterPro" id="IPR020103">
    <property type="entry name" value="PsdUridine_synth_cat_dom_sf"/>
</dbReference>
<evidence type="ECO:0000313" key="4">
    <source>
        <dbReference type="Proteomes" id="UP000243053"/>
    </source>
</evidence>
<protein>
    <submittedName>
        <fullName evidence="3">RNA pseudouridine synthase</fullName>
    </submittedName>
</protein>
<name>A0A1Y5EWE4_COLPS</name>
<dbReference type="GO" id="GO:0009982">
    <property type="term" value="F:pseudouridine synthase activity"/>
    <property type="evidence" value="ECO:0007669"/>
    <property type="project" value="InterPro"/>
</dbReference>
<dbReference type="CDD" id="cd02869">
    <property type="entry name" value="PseudoU_synth_RluA_like"/>
    <property type="match status" value="1"/>
</dbReference>
<gene>
    <name evidence="3" type="ORF">A9Q75_00695</name>
</gene>
<dbReference type="GO" id="GO:0000455">
    <property type="term" value="P:enzyme-directed rRNA pseudouridine synthesis"/>
    <property type="evidence" value="ECO:0007669"/>
    <property type="project" value="TreeGrafter"/>
</dbReference>
<evidence type="ECO:0000256" key="1">
    <source>
        <dbReference type="ARBA" id="ARBA00010876"/>
    </source>
</evidence>
<dbReference type="PANTHER" id="PTHR21600:SF87">
    <property type="entry name" value="RNA PSEUDOURIDYLATE SYNTHASE DOMAIN-CONTAINING PROTEIN 1"/>
    <property type="match status" value="1"/>
</dbReference>